<reference evidence="2" key="1">
    <citation type="submission" date="2022-12" db="EMBL/GenBank/DDBJ databases">
        <title>Draft genome assemblies for two species of Escallonia (Escalloniales).</title>
        <authorList>
            <person name="Chanderbali A."/>
            <person name="Dervinis C."/>
            <person name="Anghel I."/>
            <person name="Soltis D."/>
            <person name="Soltis P."/>
            <person name="Zapata F."/>
        </authorList>
    </citation>
    <scope>NUCLEOTIDE SEQUENCE</scope>
    <source>
        <strain evidence="2">UCBG64.0493</strain>
        <tissue evidence="2">Leaf</tissue>
    </source>
</reference>
<accession>A0AA88VB65</accession>
<evidence type="ECO:0000259" key="1">
    <source>
        <dbReference type="Pfam" id="PF25597"/>
    </source>
</evidence>
<dbReference type="Proteomes" id="UP001188597">
    <property type="component" value="Unassembled WGS sequence"/>
</dbReference>
<dbReference type="AlphaFoldDB" id="A0AA88VB65"/>
<dbReference type="Pfam" id="PF25597">
    <property type="entry name" value="SH3_retrovirus"/>
    <property type="match status" value="1"/>
</dbReference>
<dbReference type="EMBL" id="JAVXUP010002123">
    <property type="protein sequence ID" value="KAK3005481.1"/>
    <property type="molecule type" value="Genomic_DNA"/>
</dbReference>
<comment type="caution">
    <text evidence="2">The sequence shown here is derived from an EMBL/GenBank/DDBJ whole genome shotgun (WGS) entry which is preliminary data.</text>
</comment>
<gene>
    <name evidence="2" type="ORF">RJ639_017255</name>
</gene>
<evidence type="ECO:0000313" key="3">
    <source>
        <dbReference type="Proteomes" id="UP001188597"/>
    </source>
</evidence>
<sequence length="120" mass="14091">MNLNTMRVMKMKPEEMLVRKQNVSYSYLKVFGYKAFAHVPKEQRLKLDDKAIPCIFIGYGDDEFGYKLWDLERKKIIRSRDMVFYAHEIATDLRSANPEVVEDVLLGLHHITKGSFKYTA</sequence>
<evidence type="ECO:0000313" key="2">
    <source>
        <dbReference type="EMBL" id="KAK3005481.1"/>
    </source>
</evidence>
<feature type="domain" description="Retroviral polymerase SH3-like" evidence="1">
    <location>
        <begin position="34"/>
        <end position="90"/>
    </location>
</feature>
<keyword evidence="3" id="KW-1185">Reference proteome</keyword>
<proteinExistence type="predicted"/>
<name>A0AA88VB65_9ASTE</name>
<protein>
    <recommendedName>
        <fullName evidence="1">Retroviral polymerase SH3-like domain-containing protein</fullName>
    </recommendedName>
</protein>
<dbReference type="InterPro" id="IPR057670">
    <property type="entry name" value="SH3_retrovirus"/>
</dbReference>
<organism evidence="2 3">
    <name type="scientific">Escallonia herrerae</name>
    <dbReference type="NCBI Taxonomy" id="1293975"/>
    <lineage>
        <taxon>Eukaryota</taxon>
        <taxon>Viridiplantae</taxon>
        <taxon>Streptophyta</taxon>
        <taxon>Embryophyta</taxon>
        <taxon>Tracheophyta</taxon>
        <taxon>Spermatophyta</taxon>
        <taxon>Magnoliopsida</taxon>
        <taxon>eudicotyledons</taxon>
        <taxon>Gunneridae</taxon>
        <taxon>Pentapetalae</taxon>
        <taxon>asterids</taxon>
        <taxon>campanulids</taxon>
        <taxon>Escalloniales</taxon>
        <taxon>Escalloniaceae</taxon>
        <taxon>Escallonia</taxon>
    </lineage>
</organism>